<keyword evidence="1" id="KW-1133">Transmembrane helix</keyword>
<evidence type="ECO:0000313" key="2">
    <source>
        <dbReference type="EMBL" id="MFD1736524.1"/>
    </source>
</evidence>
<keyword evidence="1" id="KW-0812">Transmembrane</keyword>
<dbReference type="InterPro" id="IPR020372">
    <property type="entry name" value="Competence_ComGG"/>
</dbReference>
<accession>A0ABW4LP31</accession>
<dbReference type="Pfam" id="PF14173">
    <property type="entry name" value="ComGG"/>
    <property type="match status" value="1"/>
</dbReference>
<evidence type="ECO:0000256" key="1">
    <source>
        <dbReference type="SAM" id="Phobius"/>
    </source>
</evidence>
<evidence type="ECO:0000313" key="3">
    <source>
        <dbReference type="Proteomes" id="UP001597214"/>
    </source>
</evidence>
<organism evidence="2 3">
    <name type="scientific">Bacillus salitolerans</name>
    <dbReference type="NCBI Taxonomy" id="1437434"/>
    <lineage>
        <taxon>Bacteria</taxon>
        <taxon>Bacillati</taxon>
        <taxon>Bacillota</taxon>
        <taxon>Bacilli</taxon>
        <taxon>Bacillales</taxon>
        <taxon>Bacillaceae</taxon>
        <taxon>Bacillus</taxon>
    </lineage>
</organism>
<comment type="caution">
    <text evidence="2">The sequence shown here is derived from an EMBL/GenBank/DDBJ whole genome shotgun (WGS) entry which is preliminary data.</text>
</comment>
<gene>
    <name evidence="2" type="primary">comGG</name>
    <name evidence="2" type="ORF">ACFSCX_08090</name>
</gene>
<dbReference type="EMBL" id="JBHUEM010000009">
    <property type="protein sequence ID" value="MFD1736524.1"/>
    <property type="molecule type" value="Genomic_DNA"/>
</dbReference>
<proteinExistence type="predicted"/>
<feature type="transmembrane region" description="Helical" evidence="1">
    <location>
        <begin position="12"/>
        <end position="32"/>
    </location>
</feature>
<sequence>MNDKERGYILPFVLMICTLLFLLLSNQLTLYVTGLKFYKEKEEIMKIERMLQKSLVEMKTIVNDTLSMSAVLFYEEGTVQYEMSEAGENFVTIDLTYTTTENRKRKVELIFDRHKMIFVSWIER</sequence>
<dbReference type="RefSeq" id="WP_377927685.1">
    <property type="nucleotide sequence ID" value="NZ_JBHUEM010000009.1"/>
</dbReference>
<name>A0ABW4LP31_9BACI</name>
<keyword evidence="1" id="KW-0472">Membrane</keyword>
<reference evidence="3" key="1">
    <citation type="journal article" date="2019" name="Int. J. Syst. Evol. Microbiol.">
        <title>The Global Catalogue of Microorganisms (GCM) 10K type strain sequencing project: providing services to taxonomists for standard genome sequencing and annotation.</title>
        <authorList>
            <consortium name="The Broad Institute Genomics Platform"/>
            <consortium name="The Broad Institute Genome Sequencing Center for Infectious Disease"/>
            <person name="Wu L."/>
            <person name="Ma J."/>
        </authorList>
    </citation>
    <scope>NUCLEOTIDE SEQUENCE [LARGE SCALE GENOMIC DNA]</scope>
    <source>
        <strain evidence="3">CCUG 49339</strain>
    </source>
</reference>
<dbReference type="Proteomes" id="UP001597214">
    <property type="component" value="Unassembled WGS sequence"/>
</dbReference>
<protein>
    <submittedName>
        <fullName evidence="2">Competence type IV pilus minor pilin ComGG</fullName>
    </submittedName>
</protein>
<keyword evidence="3" id="KW-1185">Reference proteome</keyword>